<dbReference type="Proteomes" id="UP001528040">
    <property type="component" value="Unassembled WGS sequence"/>
</dbReference>
<evidence type="ECO:0000313" key="1">
    <source>
        <dbReference type="EMBL" id="MDA5095887.1"/>
    </source>
</evidence>
<protein>
    <submittedName>
        <fullName evidence="1">Cytochrome c</fullName>
    </submittedName>
</protein>
<organism evidence="1 2">
    <name type="scientific">Aliiroseovarius salicola</name>
    <dbReference type="NCBI Taxonomy" id="3009082"/>
    <lineage>
        <taxon>Bacteria</taxon>
        <taxon>Pseudomonadati</taxon>
        <taxon>Pseudomonadota</taxon>
        <taxon>Alphaproteobacteria</taxon>
        <taxon>Rhodobacterales</taxon>
        <taxon>Paracoccaceae</taxon>
        <taxon>Aliiroseovarius</taxon>
    </lineage>
</organism>
<reference evidence="1 2" key="1">
    <citation type="submission" date="2023-01" db="EMBL/GenBank/DDBJ databases">
        <authorList>
            <person name="Yoon J.-W."/>
        </authorList>
    </citation>
    <scope>NUCLEOTIDE SEQUENCE [LARGE SCALE GENOMIC DNA]</scope>
    <source>
        <strain evidence="1 2">KMU-50</strain>
    </source>
</reference>
<comment type="caution">
    <text evidence="1">The sequence shown here is derived from an EMBL/GenBank/DDBJ whole genome shotgun (WGS) entry which is preliminary data.</text>
</comment>
<dbReference type="EMBL" id="JAQIIO010000029">
    <property type="protein sequence ID" value="MDA5095887.1"/>
    <property type="molecule type" value="Genomic_DNA"/>
</dbReference>
<feature type="non-terminal residue" evidence="1">
    <location>
        <position position="1"/>
    </location>
</feature>
<sequence length="73" mass="7235">SSDTGSSGTMMGNGSAMMGGGSAMMGAGTMMGSGMMGNGMTAEHIAEMPADGAFVMLTQVCSACHTKFRAESQ</sequence>
<evidence type="ECO:0000313" key="2">
    <source>
        <dbReference type="Proteomes" id="UP001528040"/>
    </source>
</evidence>
<proteinExistence type="predicted"/>
<name>A0ABT4W5T8_9RHOB</name>
<gene>
    <name evidence="1" type="ORF">O2N63_17490</name>
</gene>
<keyword evidence="2" id="KW-1185">Reference proteome</keyword>
<accession>A0ABT4W5T8</accession>